<dbReference type="STRING" id="69279.BG36_10960"/>
<accession>A0A011TJ63</accession>
<proteinExistence type="predicted"/>
<gene>
    <name evidence="1" type="ORF">BG36_10960</name>
</gene>
<dbReference type="PATRIC" id="fig|69279.3.peg.3285"/>
<dbReference type="HOGENOM" id="CLU_979777_0_0_5"/>
<reference evidence="1 2" key="1">
    <citation type="submission" date="2014-02" db="EMBL/GenBank/DDBJ databases">
        <title>Aquamicrobium defluvii Genome sequencing.</title>
        <authorList>
            <person name="Wang X."/>
        </authorList>
    </citation>
    <scope>NUCLEOTIDE SEQUENCE [LARGE SCALE GENOMIC DNA]</scope>
    <source>
        <strain evidence="1 2">W13Z1</strain>
    </source>
</reference>
<dbReference type="EMBL" id="JENY01000023">
    <property type="protein sequence ID" value="EXL04017.1"/>
    <property type="molecule type" value="Genomic_DNA"/>
</dbReference>
<evidence type="ECO:0000313" key="1">
    <source>
        <dbReference type="EMBL" id="EXL04017.1"/>
    </source>
</evidence>
<organism evidence="1 2">
    <name type="scientific">Aquamicrobium defluvii</name>
    <dbReference type="NCBI Taxonomy" id="69279"/>
    <lineage>
        <taxon>Bacteria</taxon>
        <taxon>Pseudomonadati</taxon>
        <taxon>Pseudomonadota</taxon>
        <taxon>Alphaproteobacteria</taxon>
        <taxon>Hyphomicrobiales</taxon>
        <taxon>Phyllobacteriaceae</taxon>
        <taxon>Aquamicrobium</taxon>
    </lineage>
</organism>
<name>A0A011TJ63_9HYPH</name>
<protein>
    <submittedName>
        <fullName evidence="1">Uncharacterized protein</fullName>
    </submittedName>
</protein>
<sequence>MTVYMTKTWGFGSPSGPLQFSQRGWRDRARGLLRPGDLVVIVGTMGDETHSEERGMILGLMEPTTTIVSSLDYDLARGPRDFDEAGNYRWPFGLELLRAWRFLETRTALSAISPRRFSMDSAQGIVPLLADEAEAILLLPREPVALLRPARTEARVAGLEAARRRGAPPPTTKRTGIMHMRRAPAFTYAMMIEGASPPSFKIGWAFDWRQRERNFNQSAMPELGGVRYRTILHELWDTAIDAFRMEQAILRHFDALRHARNQEVVSALSADTIQKSWIDYLSNHRKRSTRGGKGT</sequence>
<evidence type="ECO:0000313" key="2">
    <source>
        <dbReference type="Proteomes" id="UP000019849"/>
    </source>
</evidence>
<dbReference type="AlphaFoldDB" id="A0A011TJ63"/>
<dbReference type="Proteomes" id="UP000019849">
    <property type="component" value="Unassembled WGS sequence"/>
</dbReference>
<comment type="caution">
    <text evidence="1">The sequence shown here is derived from an EMBL/GenBank/DDBJ whole genome shotgun (WGS) entry which is preliminary data.</text>
</comment>